<evidence type="ECO:0000256" key="1">
    <source>
        <dbReference type="SAM" id="MobiDB-lite"/>
    </source>
</evidence>
<dbReference type="STRING" id="1088818.A0A2I0A6Q2"/>
<organism evidence="3 4">
    <name type="scientific">Apostasia shenzhenica</name>
    <dbReference type="NCBI Taxonomy" id="1088818"/>
    <lineage>
        <taxon>Eukaryota</taxon>
        <taxon>Viridiplantae</taxon>
        <taxon>Streptophyta</taxon>
        <taxon>Embryophyta</taxon>
        <taxon>Tracheophyta</taxon>
        <taxon>Spermatophyta</taxon>
        <taxon>Magnoliopsida</taxon>
        <taxon>Liliopsida</taxon>
        <taxon>Asparagales</taxon>
        <taxon>Orchidaceae</taxon>
        <taxon>Apostasioideae</taxon>
        <taxon>Apostasia</taxon>
    </lineage>
</organism>
<evidence type="ECO:0000256" key="2">
    <source>
        <dbReference type="SAM" id="Phobius"/>
    </source>
</evidence>
<dbReference type="Proteomes" id="UP000236161">
    <property type="component" value="Unassembled WGS sequence"/>
</dbReference>
<name>A0A2I0A6Q2_9ASPA</name>
<keyword evidence="2" id="KW-0472">Membrane</keyword>
<feature type="transmembrane region" description="Helical" evidence="2">
    <location>
        <begin position="86"/>
        <end position="109"/>
    </location>
</feature>
<feature type="region of interest" description="Disordered" evidence="1">
    <location>
        <begin position="1"/>
        <end position="25"/>
    </location>
</feature>
<reference evidence="3 4" key="1">
    <citation type="journal article" date="2017" name="Nature">
        <title>The Apostasia genome and the evolution of orchids.</title>
        <authorList>
            <person name="Zhang G.Q."/>
            <person name="Liu K.W."/>
            <person name="Li Z."/>
            <person name="Lohaus R."/>
            <person name="Hsiao Y.Y."/>
            <person name="Niu S.C."/>
            <person name="Wang J.Y."/>
            <person name="Lin Y.C."/>
            <person name="Xu Q."/>
            <person name="Chen L.J."/>
            <person name="Yoshida K."/>
            <person name="Fujiwara S."/>
            <person name="Wang Z.W."/>
            <person name="Zhang Y.Q."/>
            <person name="Mitsuda N."/>
            <person name="Wang M."/>
            <person name="Liu G.H."/>
            <person name="Pecoraro L."/>
            <person name="Huang H.X."/>
            <person name="Xiao X.J."/>
            <person name="Lin M."/>
            <person name="Wu X.Y."/>
            <person name="Wu W.L."/>
            <person name="Chen Y.Y."/>
            <person name="Chang S.B."/>
            <person name="Sakamoto S."/>
            <person name="Ohme-Takagi M."/>
            <person name="Yagi M."/>
            <person name="Zeng S.J."/>
            <person name="Shen C.Y."/>
            <person name="Yeh C.M."/>
            <person name="Luo Y.B."/>
            <person name="Tsai W.C."/>
            <person name="Van de Peer Y."/>
            <person name="Liu Z.J."/>
        </authorList>
    </citation>
    <scope>NUCLEOTIDE SEQUENCE [LARGE SCALE GENOMIC DNA]</scope>
    <source>
        <strain evidence="4">cv. Shenzhen</strain>
        <tissue evidence="3">Stem</tissue>
    </source>
</reference>
<keyword evidence="2" id="KW-0812">Transmembrane</keyword>
<keyword evidence="2" id="KW-1133">Transmembrane helix</keyword>
<dbReference type="PANTHER" id="PTHR33287">
    <property type="entry name" value="OS03G0453550 PROTEIN"/>
    <property type="match status" value="1"/>
</dbReference>
<dbReference type="AlphaFoldDB" id="A0A2I0A6Q2"/>
<dbReference type="EMBL" id="KZ452014">
    <property type="protein sequence ID" value="PKA51221.1"/>
    <property type="molecule type" value="Genomic_DNA"/>
</dbReference>
<feature type="transmembrane region" description="Helical" evidence="2">
    <location>
        <begin position="209"/>
        <end position="229"/>
    </location>
</feature>
<accession>A0A2I0A6Q2</accession>
<keyword evidence="4" id="KW-1185">Reference proteome</keyword>
<evidence type="ECO:0008006" key="5">
    <source>
        <dbReference type="Google" id="ProtNLM"/>
    </source>
</evidence>
<sequence length="231" mass="26203">MEETHVIQIPSRMGTAAASDSGDDRCHQHHQPQQTLFAAMQHHPLTEISSSPGHLLLLKLWQREEGVLAGRIGAKETRLDAIKREAFKLCSLFFFFYGLFLTILFTSSLGQSEERRACRGWWVPACLSLVTSVVLISSVQLTICTYWRVQGQLQRERGEGRSLARCVQELRMKGASFDLSKEPQILRRMQSSSVVQAKWKPLRWFSKNAVVFILLCFTGMMFPASKLILCG</sequence>
<evidence type="ECO:0000313" key="3">
    <source>
        <dbReference type="EMBL" id="PKA51221.1"/>
    </source>
</evidence>
<protein>
    <recommendedName>
        <fullName evidence="5">Transmembrane protein</fullName>
    </recommendedName>
</protein>
<feature type="transmembrane region" description="Helical" evidence="2">
    <location>
        <begin position="121"/>
        <end position="147"/>
    </location>
</feature>
<dbReference type="PANTHER" id="PTHR33287:SF3">
    <property type="entry name" value="OS03G0453550 PROTEIN"/>
    <property type="match status" value="1"/>
</dbReference>
<dbReference type="OrthoDB" id="665000at2759"/>
<evidence type="ECO:0000313" key="4">
    <source>
        <dbReference type="Proteomes" id="UP000236161"/>
    </source>
</evidence>
<gene>
    <name evidence="3" type="ORF">AXF42_Ash010661</name>
</gene>
<proteinExistence type="predicted"/>